<comment type="caution">
    <text evidence="1">The sequence shown here is derived from an EMBL/GenBank/DDBJ whole genome shotgun (WGS) entry which is preliminary data.</text>
</comment>
<reference evidence="1 2" key="1">
    <citation type="journal article" date="2009" name="Int. J. Syst. Evol. Microbiol.">
        <title>Paenibacillus contaminans sp. nov., isolated from a contaminated laboratory plate.</title>
        <authorList>
            <person name="Chou J.H."/>
            <person name="Lee J.H."/>
            <person name="Lin M.C."/>
            <person name="Chang P.S."/>
            <person name="Arun A.B."/>
            <person name="Young C.C."/>
            <person name="Chen W.M."/>
        </authorList>
    </citation>
    <scope>NUCLEOTIDE SEQUENCE [LARGE SCALE GENOMIC DNA]</scope>
    <source>
        <strain evidence="1 2">CKOBP-6</strain>
    </source>
</reference>
<evidence type="ECO:0000313" key="1">
    <source>
        <dbReference type="EMBL" id="RAV20632.1"/>
    </source>
</evidence>
<dbReference type="Pfam" id="PF02423">
    <property type="entry name" value="OCD_Mu_crystall"/>
    <property type="match status" value="1"/>
</dbReference>
<gene>
    <name evidence="1" type="ORF">DQG23_14045</name>
</gene>
<name>A0A329MM03_9BACL</name>
<organism evidence="1 2">
    <name type="scientific">Paenibacillus contaminans</name>
    <dbReference type="NCBI Taxonomy" id="450362"/>
    <lineage>
        <taxon>Bacteria</taxon>
        <taxon>Bacillati</taxon>
        <taxon>Bacillota</taxon>
        <taxon>Bacilli</taxon>
        <taxon>Bacillales</taxon>
        <taxon>Paenibacillaceae</taxon>
        <taxon>Paenibacillus</taxon>
    </lineage>
</organism>
<dbReference type="GO" id="GO:0005737">
    <property type="term" value="C:cytoplasm"/>
    <property type="evidence" value="ECO:0007669"/>
    <property type="project" value="TreeGrafter"/>
</dbReference>
<dbReference type="Gene3D" id="3.40.50.720">
    <property type="entry name" value="NAD(P)-binding Rossmann-like Domain"/>
    <property type="match status" value="1"/>
</dbReference>
<keyword evidence="2" id="KW-1185">Reference proteome</keyword>
<dbReference type="InterPro" id="IPR023401">
    <property type="entry name" value="ODC_N"/>
</dbReference>
<dbReference type="Gene3D" id="3.30.1780.10">
    <property type="entry name" value="ornithine cyclodeaminase, domain 1"/>
    <property type="match status" value="1"/>
</dbReference>
<dbReference type="PIRSF" id="PIRSF001439">
    <property type="entry name" value="CryM"/>
    <property type="match status" value="1"/>
</dbReference>
<dbReference type="InterPro" id="IPR036291">
    <property type="entry name" value="NAD(P)-bd_dom_sf"/>
</dbReference>
<dbReference type="Proteomes" id="UP000250369">
    <property type="component" value="Unassembled WGS sequence"/>
</dbReference>
<dbReference type="EMBL" id="QMFB01000007">
    <property type="protein sequence ID" value="RAV20632.1"/>
    <property type="molecule type" value="Genomic_DNA"/>
</dbReference>
<protein>
    <submittedName>
        <fullName evidence="1">2,3-diaminopropionate biosynthesis protein SbnB</fullName>
    </submittedName>
</protein>
<dbReference type="PANTHER" id="PTHR13812">
    <property type="entry name" value="KETIMINE REDUCTASE MU-CRYSTALLIN"/>
    <property type="match status" value="1"/>
</dbReference>
<evidence type="ECO:0000313" key="2">
    <source>
        <dbReference type="Proteomes" id="UP000250369"/>
    </source>
</evidence>
<accession>A0A329MM03</accession>
<dbReference type="InterPro" id="IPR003462">
    <property type="entry name" value="ODC_Mu_crystall"/>
</dbReference>
<sequence length="327" mass="36255">MLEGKSVLYLNDEHIAAIRTDWSALIDVIRQAVYCVDKGDFAQPLKPYLRYRNPKNRIIAMPAFVGGPFESAGIKWIASFPENLKRGLPRAHSVVVLNDADTGVPVSVINTPRLSVLRTAAVSGLVMESAASSRYTKLFNLAIIGWGPIGQAHFQMMTSCFGDRIQKILLHDVKRLNKGSIEADFGPKVFIADTWQEAYEQADVIVTCTVASSRYITRPPKPGALLLHVSLRDYVPEALNTVRAIIVDDWEEVCREQTDIELLHKEYGLSKAQTRSIADVVCRRAMAEWGPDEPVLFCPMGLSVFDIAMGSHYAGLARQKGLGQELL</sequence>
<dbReference type="PANTHER" id="PTHR13812:SF19">
    <property type="entry name" value="KETIMINE REDUCTASE MU-CRYSTALLIN"/>
    <property type="match status" value="1"/>
</dbReference>
<dbReference type="SUPFAM" id="SSF51735">
    <property type="entry name" value="NAD(P)-binding Rossmann-fold domains"/>
    <property type="match status" value="1"/>
</dbReference>
<dbReference type="OrthoDB" id="9792005at2"/>
<dbReference type="AlphaFoldDB" id="A0A329MM03"/>
<proteinExistence type="predicted"/>